<dbReference type="InterPro" id="IPR004358">
    <property type="entry name" value="Sig_transdc_His_kin-like_C"/>
</dbReference>
<dbReference type="Gene3D" id="1.10.287.130">
    <property type="match status" value="1"/>
</dbReference>
<evidence type="ECO:0000256" key="8">
    <source>
        <dbReference type="ARBA" id="ARBA00022777"/>
    </source>
</evidence>
<dbReference type="GO" id="GO:0000155">
    <property type="term" value="F:phosphorelay sensor kinase activity"/>
    <property type="evidence" value="ECO:0007669"/>
    <property type="project" value="InterPro"/>
</dbReference>
<dbReference type="CDD" id="cd00082">
    <property type="entry name" value="HisKA"/>
    <property type="match status" value="1"/>
</dbReference>
<dbReference type="EMBL" id="RAVZ01000261">
    <property type="protein sequence ID" value="RKG78523.1"/>
    <property type="molecule type" value="Genomic_DNA"/>
</dbReference>
<dbReference type="Pfam" id="PF02518">
    <property type="entry name" value="HATPase_c"/>
    <property type="match status" value="1"/>
</dbReference>
<keyword evidence="10" id="KW-0902">Two-component regulatory system</keyword>
<keyword evidence="8 14" id="KW-0418">Kinase</keyword>
<accession>A0A3A8IMB1</accession>
<evidence type="ECO:0000256" key="9">
    <source>
        <dbReference type="ARBA" id="ARBA00022840"/>
    </source>
</evidence>
<dbReference type="GO" id="GO:0005886">
    <property type="term" value="C:plasma membrane"/>
    <property type="evidence" value="ECO:0007669"/>
    <property type="project" value="UniProtKB-SubCell"/>
</dbReference>
<keyword evidence="11" id="KW-0472">Membrane</keyword>
<dbReference type="SMART" id="SM00388">
    <property type="entry name" value="HisKA"/>
    <property type="match status" value="1"/>
</dbReference>
<dbReference type="CDD" id="cd16922">
    <property type="entry name" value="HATPase_EvgS-ArcB-TorS-like"/>
    <property type="match status" value="1"/>
</dbReference>
<organism evidence="14 15">
    <name type="scientific">Corallococcus terminator</name>
    <dbReference type="NCBI Taxonomy" id="2316733"/>
    <lineage>
        <taxon>Bacteria</taxon>
        <taxon>Pseudomonadati</taxon>
        <taxon>Myxococcota</taxon>
        <taxon>Myxococcia</taxon>
        <taxon>Myxococcales</taxon>
        <taxon>Cystobacterineae</taxon>
        <taxon>Myxococcaceae</taxon>
        <taxon>Corallococcus</taxon>
    </lineage>
</organism>
<dbReference type="InterPro" id="IPR003594">
    <property type="entry name" value="HATPase_dom"/>
</dbReference>
<dbReference type="InterPro" id="IPR050736">
    <property type="entry name" value="Sensor_HK_Regulatory"/>
</dbReference>
<keyword evidence="6" id="KW-0808">Transferase</keyword>
<dbReference type="PANTHER" id="PTHR43711">
    <property type="entry name" value="TWO-COMPONENT HISTIDINE KINASE"/>
    <property type="match status" value="1"/>
</dbReference>
<keyword evidence="7" id="KW-0547">Nucleotide-binding</keyword>
<evidence type="ECO:0000256" key="1">
    <source>
        <dbReference type="ARBA" id="ARBA00000085"/>
    </source>
</evidence>
<evidence type="ECO:0000256" key="2">
    <source>
        <dbReference type="ARBA" id="ARBA00004236"/>
    </source>
</evidence>
<evidence type="ECO:0000259" key="13">
    <source>
        <dbReference type="PROSITE" id="PS50109"/>
    </source>
</evidence>
<comment type="subcellular location">
    <subcellularLocation>
        <location evidence="2">Cell membrane</location>
    </subcellularLocation>
</comment>
<dbReference type="GO" id="GO:0005524">
    <property type="term" value="F:ATP binding"/>
    <property type="evidence" value="ECO:0007669"/>
    <property type="project" value="UniProtKB-KW"/>
</dbReference>
<dbReference type="InterPro" id="IPR005467">
    <property type="entry name" value="His_kinase_dom"/>
</dbReference>
<dbReference type="SUPFAM" id="SSF55874">
    <property type="entry name" value="ATPase domain of HSP90 chaperone/DNA topoisomerase II/histidine kinase"/>
    <property type="match status" value="1"/>
</dbReference>
<proteinExistence type="predicted"/>
<dbReference type="FunFam" id="3.30.565.10:FF:000023">
    <property type="entry name" value="PAS domain-containing sensor histidine kinase"/>
    <property type="match status" value="1"/>
</dbReference>
<keyword evidence="4" id="KW-1003">Cell membrane</keyword>
<evidence type="ECO:0000256" key="7">
    <source>
        <dbReference type="ARBA" id="ARBA00022741"/>
    </source>
</evidence>
<evidence type="ECO:0000256" key="10">
    <source>
        <dbReference type="ARBA" id="ARBA00023012"/>
    </source>
</evidence>
<feature type="region of interest" description="Disordered" evidence="12">
    <location>
        <begin position="1"/>
        <end position="60"/>
    </location>
</feature>
<evidence type="ECO:0000313" key="15">
    <source>
        <dbReference type="Proteomes" id="UP000268094"/>
    </source>
</evidence>
<evidence type="ECO:0000256" key="3">
    <source>
        <dbReference type="ARBA" id="ARBA00012438"/>
    </source>
</evidence>
<gene>
    <name evidence="14" type="ORF">D7V88_29740</name>
</gene>
<sequence length="376" mass="41428">MAPHEDGCMTTKNLKPQPERKHTDDGLRVEREKSDREYARRQTALEEGSDAAIDKARGQADEALRTARDSADARLARHEAAAANATVLQERKDEDATLRGERATADAELRDEREERMRALSALLHLERLETDTRLLGERVHADTGLATRDEFLGMVSHDLRTLLGGIALQSTLLKRHASDDEAGQRTAQAAEKIQRFTARMNRLIGDLVDVASIEAGRLRITPELQDATPLLRESVDAFQAQASAQDIMLDVEIRGDTLMAKFDPERILQVLANLLSNALKFTTAGGRVSLQVEPVGQDLRFSVKDTGAGIPSHQLEQVFERFWQARGEDRRGSGLGLYISRGIVEAHGGRIWAESQPGQGSTFAFTLPGASASKH</sequence>
<dbReference type="EC" id="2.7.13.3" evidence="3"/>
<dbReference type="InterPro" id="IPR003661">
    <property type="entry name" value="HisK_dim/P_dom"/>
</dbReference>
<dbReference type="Pfam" id="PF00512">
    <property type="entry name" value="HisKA"/>
    <property type="match status" value="1"/>
</dbReference>
<dbReference type="PROSITE" id="PS50109">
    <property type="entry name" value="HIS_KIN"/>
    <property type="match status" value="1"/>
</dbReference>
<keyword evidence="15" id="KW-1185">Reference proteome</keyword>
<dbReference type="PRINTS" id="PR00344">
    <property type="entry name" value="BCTRLSENSOR"/>
</dbReference>
<feature type="domain" description="Histidine kinase" evidence="13">
    <location>
        <begin position="155"/>
        <end position="372"/>
    </location>
</feature>
<dbReference type="PANTHER" id="PTHR43711:SF1">
    <property type="entry name" value="HISTIDINE KINASE 1"/>
    <property type="match status" value="1"/>
</dbReference>
<evidence type="ECO:0000313" key="14">
    <source>
        <dbReference type="EMBL" id="RKG78523.1"/>
    </source>
</evidence>
<dbReference type="InterPro" id="IPR036890">
    <property type="entry name" value="HATPase_C_sf"/>
</dbReference>
<protein>
    <recommendedName>
        <fullName evidence="3">histidine kinase</fullName>
        <ecNumber evidence="3">2.7.13.3</ecNumber>
    </recommendedName>
</protein>
<comment type="catalytic activity">
    <reaction evidence="1">
        <text>ATP + protein L-histidine = ADP + protein N-phospho-L-histidine.</text>
        <dbReference type="EC" id="2.7.13.3"/>
    </reaction>
</comment>
<comment type="caution">
    <text evidence="14">The sequence shown here is derived from an EMBL/GenBank/DDBJ whole genome shotgun (WGS) entry which is preliminary data.</text>
</comment>
<evidence type="ECO:0000256" key="5">
    <source>
        <dbReference type="ARBA" id="ARBA00022553"/>
    </source>
</evidence>
<dbReference type="SUPFAM" id="SSF47384">
    <property type="entry name" value="Homodimeric domain of signal transducing histidine kinase"/>
    <property type="match status" value="1"/>
</dbReference>
<dbReference type="SMART" id="SM00387">
    <property type="entry name" value="HATPase_c"/>
    <property type="match status" value="1"/>
</dbReference>
<reference evidence="15" key="1">
    <citation type="submission" date="2018-09" db="EMBL/GenBank/DDBJ databases">
        <authorList>
            <person name="Livingstone P.G."/>
            <person name="Whitworth D.E."/>
        </authorList>
    </citation>
    <scope>NUCLEOTIDE SEQUENCE [LARGE SCALE GENOMIC DNA]</scope>
    <source>
        <strain evidence="15">CA054A</strain>
    </source>
</reference>
<keyword evidence="5" id="KW-0597">Phosphoprotein</keyword>
<dbReference type="Proteomes" id="UP000268094">
    <property type="component" value="Unassembled WGS sequence"/>
</dbReference>
<evidence type="ECO:0000256" key="12">
    <source>
        <dbReference type="SAM" id="MobiDB-lite"/>
    </source>
</evidence>
<evidence type="ECO:0000256" key="11">
    <source>
        <dbReference type="ARBA" id="ARBA00023136"/>
    </source>
</evidence>
<evidence type="ECO:0000256" key="4">
    <source>
        <dbReference type="ARBA" id="ARBA00022475"/>
    </source>
</evidence>
<evidence type="ECO:0000256" key="6">
    <source>
        <dbReference type="ARBA" id="ARBA00022679"/>
    </source>
</evidence>
<dbReference type="Gene3D" id="3.30.565.10">
    <property type="entry name" value="Histidine kinase-like ATPase, C-terminal domain"/>
    <property type="match status" value="1"/>
</dbReference>
<feature type="compositionally biased region" description="Basic and acidic residues" evidence="12">
    <location>
        <begin position="17"/>
        <end position="44"/>
    </location>
</feature>
<keyword evidence="9" id="KW-0067">ATP-binding</keyword>
<name>A0A3A8IMB1_9BACT</name>
<dbReference type="AlphaFoldDB" id="A0A3A8IMB1"/>
<dbReference type="InterPro" id="IPR036097">
    <property type="entry name" value="HisK_dim/P_sf"/>
</dbReference>